<evidence type="ECO:0000313" key="7">
    <source>
        <dbReference type="EMBL" id="GGX61507.1"/>
    </source>
</evidence>
<accession>A0ABQ2Y5K4</accession>
<evidence type="ECO:0000256" key="5">
    <source>
        <dbReference type="ARBA" id="ARBA00023136"/>
    </source>
</evidence>
<feature type="transmembrane region" description="Helical" evidence="6">
    <location>
        <begin position="6"/>
        <end position="27"/>
    </location>
</feature>
<protein>
    <submittedName>
        <fullName evidence="7">Amino acid transporter LysE</fullName>
    </submittedName>
</protein>
<evidence type="ECO:0000256" key="2">
    <source>
        <dbReference type="ARBA" id="ARBA00022475"/>
    </source>
</evidence>
<reference evidence="8" key="1">
    <citation type="journal article" date="2019" name="Int. J. Syst. Evol. Microbiol.">
        <title>The Global Catalogue of Microorganisms (GCM) 10K type strain sequencing project: providing services to taxonomists for standard genome sequencing and annotation.</title>
        <authorList>
            <consortium name="The Broad Institute Genomics Platform"/>
            <consortium name="The Broad Institute Genome Sequencing Center for Infectious Disease"/>
            <person name="Wu L."/>
            <person name="Ma J."/>
        </authorList>
    </citation>
    <scope>NUCLEOTIDE SEQUENCE [LARGE SCALE GENOMIC DNA]</scope>
    <source>
        <strain evidence="8">JCM 4586</strain>
    </source>
</reference>
<dbReference type="PIRSF" id="PIRSF006324">
    <property type="entry name" value="LeuE"/>
    <property type="match status" value="1"/>
</dbReference>
<feature type="transmembrane region" description="Helical" evidence="6">
    <location>
        <begin position="177"/>
        <end position="201"/>
    </location>
</feature>
<keyword evidence="5 6" id="KW-0472">Membrane</keyword>
<feature type="transmembrane region" description="Helical" evidence="6">
    <location>
        <begin position="69"/>
        <end position="91"/>
    </location>
</feature>
<feature type="transmembrane region" description="Helical" evidence="6">
    <location>
        <begin position="39"/>
        <end position="63"/>
    </location>
</feature>
<dbReference type="InterPro" id="IPR001123">
    <property type="entry name" value="LeuE-type"/>
</dbReference>
<evidence type="ECO:0000256" key="3">
    <source>
        <dbReference type="ARBA" id="ARBA00022692"/>
    </source>
</evidence>
<name>A0ABQ2Y5K4_9ACTN</name>
<gene>
    <name evidence="7" type="ORF">GCM10010324_02780</name>
</gene>
<evidence type="ECO:0000256" key="4">
    <source>
        <dbReference type="ARBA" id="ARBA00022989"/>
    </source>
</evidence>
<organism evidence="7 8">
    <name type="scientific">Streptomyces hiroshimensis</name>
    <dbReference type="NCBI Taxonomy" id="66424"/>
    <lineage>
        <taxon>Bacteria</taxon>
        <taxon>Bacillati</taxon>
        <taxon>Actinomycetota</taxon>
        <taxon>Actinomycetes</taxon>
        <taxon>Kitasatosporales</taxon>
        <taxon>Streptomycetaceae</taxon>
        <taxon>Streptomyces</taxon>
    </lineage>
</organism>
<comment type="subcellular location">
    <subcellularLocation>
        <location evidence="1">Cell membrane</location>
        <topology evidence="1">Multi-pass membrane protein</topology>
    </subcellularLocation>
</comment>
<keyword evidence="3 6" id="KW-0812">Transmembrane</keyword>
<evidence type="ECO:0000256" key="6">
    <source>
        <dbReference type="SAM" id="Phobius"/>
    </source>
</evidence>
<sequence length="233" mass="23581">MTAAILGFTLFSLLVAMAPGPDTLLVLRNCLRGGRRTGSATALGAAVGSLAWGVAAAFGLAAALQRWDAAFTVVRLAGAAYLVFLGVQALWAHRPRRGGAFGTSGETGATGTPGASGVAGTAALQEQPGAAPAPRAAEAFRQGLLSCLLNPKVGVFFVAVVPQFLPEGSSPFGVTLLFGVIDAAVAAVWMLLVAVCAARMITWLRRPRVSRNLERATGGVLVALGIGTAAEAA</sequence>
<dbReference type="RefSeq" id="WP_190019686.1">
    <property type="nucleotide sequence ID" value="NZ_BMUT01000001.1"/>
</dbReference>
<comment type="caution">
    <text evidence="7">The sequence shown here is derived from an EMBL/GenBank/DDBJ whole genome shotgun (WGS) entry which is preliminary data.</text>
</comment>
<evidence type="ECO:0000313" key="8">
    <source>
        <dbReference type="Proteomes" id="UP000659223"/>
    </source>
</evidence>
<keyword evidence="2" id="KW-1003">Cell membrane</keyword>
<dbReference type="Proteomes" id="UP000659223">
    <property type="component" value="Unassembled WGS sequence"/>
</dbReference>
<dbReference type="PANTHER" id="PTHR30086:SF20">
    <property type="entry name" value="ARGININE EXPORTER PROTEIN ARGO-RELATED"/>
    <property type="match status" value="1"/>
</dbReference>
<dbReference type="Pfam" id="PF01810">
    <property type="entry name" value="LysE"/>
    <property type="match status" value="1"/>
</dbReference>
<feature type="transmembrane region" description="Helical" evidence="6">
    <location>
        <begin position="144"/>
        <end position="165"/>
    </location>
</feature>
<proteinExistence type="predicted"/>
<dbReference type="PANTHER" id="PTHR30086">
    <property type="entry name" value="ARGININE EXPORTER PROTEIN ARGO"/>
    <property type="match status" value="1"/>
</dbReference>
<dbReference type="EMBL" id="BMUT01000001">
    <property type="protein sequence ID" value="GGX61507.1"/>
    <property type="molecule type" value="Genomic_DNA"/>
</dbReference>
<keyword evidence="8" id="KW-1185">Reference proteome</keyword>
<evidence type="ECO:0000256" key="1">
    <source>
        <dbReference type="ARBA" id="ARBA00004651"/>
    </source>
</evidence>
<keyword evidence="4 6" id="KW-1133">Transmembrane helix</keyword>